<gene>
    <name evidence="5" type="ORF">G7K_6564-t1</name>
</gene>
<dbReference type="InterPro" id="IPR019544">
    <property type="entry name" value="Tetratricopeptide_SHNi-TPR_dom"/>
</dbReference>
<proteinExistence type="predicted"/>
<feature type="region of interest" description="Disordered" evidence="3">
    <location>
        <begin position="415"/>
        <end position="439"/>
    </location>
</feature>
<name>A0A0E9NRK4_SAICN</name>
<feature type="region of interest" description="Disordered" evidence="3">
    <location>
        <begin position="225"/>
        <end position="266"/>
    </location>
</feature>
<feature type="compositionally biased region" description="Polar residues" evidence="3">
    <location>
        <begin position="135"/>
        <end position="160"/>
    </location>
</feature>
<dbReference type="Proteomes" id="UP000033140">
    <property type="component" value="Unassembled WGS sequence"/>
</dbReference>
<dbReference type="InterPro" id="IPR051730">
    <property type="entry name" value="NASP-like"/>
</dbReference>
<dbReference type="Gene3D" id="1.25.40.10">
    <property type="entry name" value="Tetratricopeptide repeat domain"/>
    <property type="match status" value="1"/>
</dbReference>
<dbReference type="GO" id="GO:0034080">
    <property type="term" value="P:CENP-A containing chromatin assembly"/>
    <property type="evidence" value="ECO:0007669"/>
    <property type="project" value="TreeGrafter"/>
</dbReference>
<keyword evidence="1" id="KW-0677">Repeat</keyword>
<feature type="region of interest" description="Disordered" evidence="3">
    <location>
        <begin position="1"/>
        <end position="37"/>
    </location>
</feature>
<dbReference type="InterPro" id="IPR011990">
    <property type="entry name" value="TPR-like_helical_dom_sf"/>
</dbReference>
<dbReference type="PANTHER" id="PTHR15081">
    <property type="entry name" value="NUCLEAR AUTOANTIGENIC SPERM PROTEIN NASP -RELATED"/>
    <property type="match status" value="1"/>
</dbReference>
<accession>A0A0E9NRK4</accession>
<sequence length="480" mass="52051">MQYRPTPTPSNLLGNPYNTEEPSPASHSSPNLPLPLQDNNPLPLHLCPLPLHPPKPSPLYLAERVNMVWVCMRFGGGGGGGGVDPVCGEVRETTRDRRLLQAELFARGRKWAAQSGAAGDRVQTSTAHLSHPSILPTTPKMTTQNTSLPTSAESGSTPSPLDSLLAQASKLYALRSYPEAADKFAEAAALSAEIHGEGSVENADVLFLYGRALFHVAVERSEVLGGAAPGAGEDDDDEQEEEDDEEVKDDGEQQHQEEETPKDDFEQAWELLDLARVLYTKTLITSSTPTTTPGDITPSKFDESTRSIRERLAETYDLLGEVSLESENFDQAVLDLTSALEYKQALYGEEEGILSEAYFKLGLAYEFASGEGSRAAAIENISAAVANVKTRLSSSSSSEEKKKQLSENLKDLEAKLEELRTEPSNEDEEKDLEGLRSGIRSALEGVPEVKDLSGLVRKKKKVEGEAEEGPASKKAKVEEA</sequence>
<dbReference type="SUPFAM" id="SSF48452">
    <property type="entry name" value="TPR-like"/>
    <property type="match status" value="1"/>
</dbReference>
<feature type="region of interest" description="Disordered" evidence="3">
    <location>
        <begin position="457"/>
        <end position="480"/>
    </location>
</feature>
<dbReference type="GO" id="GO:0005654">
    <property type="term" value="C:nucleoplasm"/>
    <property type="evidence" value="ECO:0007669"/>
    <property type="project" value="TreeGrafter"/>
</dbReference>
<feature type="compositionally biased region" description="Polar residues" evidence="3">
    <location>
        <begin position="9"/>
        <end position="29"/>
    </location>
</feature>
<feature type="compositionally biased region" description="Acidic residues" evidence="3">
    <location>
        <begin position="232"/>
        <end position="249"/>
    </location>
</feature>
<dbReference type="Pfam" id="PF10516">
    <property type="entry name" value="SHNi-TPR"/>
    <property type="match status" value="1"/>
</dbReference>
<reference evidence="5 6" key="1">
    <citation type="journal article" date="2011" name="J. Gen. Appl. Microbiol.">
        <title>Draft genome sequencing of the enigmatic yeast Saitoella complicata.</title>
        <authorList>
            <person name="Nishida H."/>
            <person name="Hamamoto M."/>
            <person name="Sugiyama J."/>
        </authorList>
    </citation>
    <scope>NUCLEOTIDE SEQUENCE [LARGE SCALE GENOMIC DNA]</scope>
    <source>
        <strain evidence="5 6">NRRL Y-17804</strain>
    </source>
</reference>
<feature type="domain" description="Tetratricopeptide SHNi-TPR" evidence="4">
    <location>
        <begin position="313"/>
        <end position="347"/>
    </location>
</feature>
<protein>
    <recommendedName>
        <fullName evidence="4">Tetratricopeptide SHNi-TPR domain-containing protein</fullName>
    </recommendedName>
</protein>
<evidence type="ECO:0000313" key="6">
    <source>
        <dbReference type="Proteomes" id="UP000033140"/>
    </source>
</evidence>
<keyword evidence="2" id="KW-0802">TPR repeat</keyword>
<organism evidence="5 6">
    <name type="scientific">Saitoella complicata (strain BCRC 22490 / CBS 7301 / JCM 7358 / NBRC 10748 / NRRL Y-17804)</name>
    <dbReference type="NCBI Taxonomy" id="698492"/>
    <lineage>
        <taxon>Eukaryota</taxon>
        <taxon>Fungi</taxon>
        <taxon>Dikarya</taxon>
        <taxon>Ascomycota</taxon>
        <taxon>Taphrinomycotina</taxon>
        <taxon>Taphrinomycotina incertae sedis</taxon>
        <taxon>Saitoella</taxon>
    </lineage>
</organism>
<keyword evidence="6" id="KW-1185">Reference proteome</keyword>
<feature type="compositionally biased region" description="Basic and acidic residues" evidence="3">
    <location>
        <begin position="250"/>
        <end position="265"/>
    </location>
</feature>
<dbReference type="GO" id="GO:0042393">
    <property type="term" value="F:histone binding"/>
    <property type="evidence" value="ECO:0007669"/>
    <property type="project" value="TreeGrafter"/>
</dbReference>
<dbReference type="STRING" id="698492.A0A0E9NRK4"/>
<dbReference type="EMBL" id="BACD03000071">
    <property type="protein sequence ID" value="GAO52489.1"/>
    <property type="molecule type" value="Genomic_DNA"/>
</dbReference>
<dbReference type="PANTHER" id="PTHR15081:SF1">
    <property type="entry name" value="NUCLEAR AUTOANTIGENIC SPERM PROTEIN"/>
    <property type="match status" value="1"/>
</dbReference>
<reference evidence="5 6" key="2">
    <citation type="journal article" date="2014" name="J. Gen. Appl. Microbiol.">
        <title>The early diverging ascomycetous budding yeast Saitoella complicata has three histone deacetylases belonging to the Clr6, Hos2, and Rpd3 lineages.</title>
        <authorList>
            <person name="Nishida H."/>
            <person name="Matsumoto T."/>
            <person name="Kondo S."/>
            <person name="Hamamoto M."/>
            <person name="Yoshikawa H."/>
        </authorList>
    </citation>
    <scope>NUCLEOTIDE SEQUENCE [LARGE SCALE GENOMIC DNA]</scope>
    <source>
        <strain evidence="5 6">NRRL Y-17804</strain>
    </source>
</reference>
<evidence type="ECO:0000313" key="5">
    <source>
        <dbReference type="EMBL" id="GAO52489.1"/>
    </source>
</evidence>
<dbReference type="AlphaFoldDB" id="A0A0E9NRK4"/>
<dbReference type="GO" id="GO:0006335">
    <property type="term" value="P:DNA replication-dependent chromatin assembly"/>
    <property type="evidence" value="ECO:0007669"/>
    <property type="project" value="TreeGrafter"/>
</dbReference>
<comment type="caution">
    <text evidence="5">The sequence shown here is derived from an EMBL/GenBank/DDBJ whole genome shotgun (WGS) entry which is preliminary data.</text>
</comment>
<evidence type="ECO:0000256" key="1">
    <source>
        <dbReference type="ARBA" id="ARBA00022737"/>
    </source>
</evidence>
<evidence type="ECO:0000256" key="3">
    <source>
        <dbReference type="SAM" id="MobiDB-lite"/>
    </source>
</evidence>
<evidence type="ECO:0000259" key="4">
    <source>
        <dbReference type="Pfam" id="PF10516"/>
    </source>
</evidence>
<reference evidence="5 6" key="3">
    <citation type="journal article" date="2015" name="Genome Announc.">
        <title>Draft Genome Sequence of the Archiascomycetous Yeast Saitoella complicata.</title>
        <authorList>
            <person name="Yamauchi K."/>
            <person name="Kondo S."/>
            <person name="Hamamoto M."/>
            <person name="Takahashi Y."/>
            <person name="Ogura Y."/>
            <person name="Hayashi T."/>
            <person name="Nishida H."/>
        </authorList>
    </citation>
    <scope>NUCLEOTIDE SEQUENCE [LARGE SCALE GENOMIC DNA]</scope>
    <source>
        <strain evidence="5 6">NRRL Y-17804</strain>
    </source>
</reference>
<feature type="region of interest" description="Disordered" evidence="3">
    <location>
        <begin position="115"/>
        <end position="160"/>
    </location>
</feature>
<evidence type="ECO:0000256" key="2">
    <source>
        <dbReference type="ARBA" id="ARBA00022803"/>
    </source>
</evidence>